<comment type="function">
    <text evidence="14">Catalyzes the ATP-dependent ligation of glycine to the 3'-end of its cognate tRNA, via the formation of an aminoacyl-adenylate intermediate (Gly-AMP). Also produces diadenosine tetraphosphate (Ap4A), a universal pleiotropic signaling molecule needed for cell regulation pathways, by direct condensation of 2 ATPs. Thereby, may play a special role in Ap4A homeostasis.</text>
</comment>
<dbReference type="InterPro" id="IPR033731">
    <property type="entry name" value="GlyRS-like_core"/>
</dbReference>
<evidence type="ECO:0000313" key="18">
    <source>
        <dbReference type="Proteomes" id="UP000248961"/>
    </source>
</evidence>
<keyword evidence="18" id="KW-1185">Reference proteome</keyword>
<dbReference type="Pfam" id="PF00587">
    <property type="entry name" value="tRNA-synt_2b"/>
    <property type="match status" value="1"/>
</dbReference>
<dbReference type="GO" id="GO:0005739">
    <property type="term" value="C:mitochondrion"/>
    <property type="evidence" value="ECO:0007669"/>
    <property type="project" value="TreeGrafter"/>
</dbReference>
<dbReference type="GO" id="GO:0005524">
    <property type="term" value="F:ATP binding"/>
    <property type="evidence" value="ECO:0007669"/>
    <property type="project" value="UniProtKB-KW"/>
</dbReference>
<feature type="domain" description="Aminoacyl-transfer RNA synthetases class-II family profile" evidence="16">
    <location>
        <begin position="151"/>
        <end position="546"/>
    </location>
</feature>
<keyword evidence="8" id="KW-0547">Nucleotide-binding</keyword>
<dbReference type="GO" id="GO:0070150">
    <property type="term" value="P:mitochondrial glycyl-tRNA aminoacylation"/>
    <property type="evidence" value="ECO:0007669"/>
    <property type="project" value="TreeGrafter"/>
</dbReference>
<dbReference type="Proteomes" id="UP000248961">
    <property type="component" value="Unassembled WGS sequence"/>
</dbReference>
<dbReference type="FunFam" id="3.40.50.800:FF:000004">
    <property type="entry name" value="Glycine--tRNA ligase 2"/>
    <property type="match status" value="1"/>
</dbReference>
<comment type="catalytic activity">
    <reaction evidence="13">
        <text>2 ATP + H(+) = P(1),P(4)-bis(5'-adenosyl) tetraphosphate + diphosphate</text>
        <dbReference type="Rhea" id="RHEA:34935"/>
        <dbReference type="ChEBI" id="CHEBI:15378"/>
        <dbReference type="ChEBI" id="CHEBI:30616"/>
        <dbReference type="ChEBI" id="CHEBI:33019"/>
        <dbReference type="ChEBI" id="CHEBI:58141"/>
    </reaction>
</comment>
<evidence type="ECO:0000256" key="3">
    <source>
        <dbReference type="ARBA" id="ARBA00011738"/>
    </source>
</evidence>
<comment type="subunit">
    <text evidence="3">Homodimer.</text>
</comment>
<dbReference type="PROSITE" id="PS50862">
    <property type="entry name" value="AA_TRNA_LIGASE_II"/>
    <property type="match status" value="1"/>
</dbReference>
<dbReference type="InterPro" id="IPR002315">
    <property type="entry name" value="tRNA-synt_gly"/>
</dbReference>
<dbReference type="NCBIfam" id="NF003211">
    <property type="entry name" value="PRK04173.1"/>
    <property type="match status" value="1"/>
</dbReference>
<dbReference type="CDD" id="cd00858">
    <property type="entry name" value="GlyRS_anticodon"/>
    <property type="match status" value="1"/>
</dbReference>
<dbReference type="VEuPathDB" id="FungiDB:BO97DRAFT_416361"/>
<evidence type="ECO:0000256" key="11">
    <source>
        <dbReference type="ARBA" id="ARBA00023146"/>
    </source>
</evidence>
<accession>A0A395HV46</accession>
<dbReference type="PANTHER" id="PTHR10745:SF0">
    <property type="entry name" value="GLYCINE--TRNA LIGASE"/>
    <property type="match status" value="1"/>
</dbReference>
<evidence type="ECO:0000259" key="16">
    <source>
        <dbReference type="PROSITE" id="PS50862"/>
    </source>
</evidence>
<dbReference type="FunFam" id="3.30.930.10:FF:000158">
    <property type="entry name" value="Glycyl-tRNA synthetase"/>
    <property type="match status" value="1"/>
</dbReference>
<dbReference type="GO" id="GO:0016740">
    <property type="term" value="F:transferase activity"/>
    <property type="evidence" value="ECO:0007669"/>
    <property type="project" value="UniProtKB-KW"/>
</dbReference>
<dbReference type="InterPro" id="IPR027031">
    <property type="entry name" value="Gly-tRNA_synthase/POLG2"/>
</dbReference>
<evidence type="ECO:0000256" key="7">
    <source>
        <dbReference type="ARBA" id="ARBA00022679"/>
    </source>
</evidence>
<evidence type="ECO:0000256" key="13">
    <source>
        <dbReference type="ARBA" id="ARBA00051967"/>
    </source>
</evidence>
<evidence type="ECO:0000256" key="8">
    <source>
        <dbReference type="ARBA" id="ARBA00022741"/>
    </source>
</evidence>
<dbReference type="FunFam" id="3.30.40.230:FF:000002">
    <property type="entry name" value="Glycyl-tRNA synthetase 1"/>
    <property type="match status" value="1"/>
</dbReference>
<gene>
    <name evidence="17" type="ORF">BO97DRAFT_416361</name>
</gene>
<reference evidence="17 18" key="1">
    <citation type="submission" date="2018-02" db="EMBL/GenBank/DDBJ databases">
        <title>The genomes of Aspergillus section Nigri reveals drivers in fungal speciation.</title>
        <authorList>
            <consortium name="DOE Joint Genome Institute"/>
            <person name="Vesth T.C."/>
            <person name="Nybo J."/>
            <person name="Theobald S."/>
            <person name="Brandl J."/>
            <person name="Frisvad J.C."/>
            <person name="Nielsen K.F."/>
            <person name="Lyhne E.K."/>
            <person name="Kogle M.E."/>
            <person name="Kuo A."/>
            <person name="Riley R."/>
            <person name="Clum A."/>
            <person name="Nolan M."/>
            <person name="Lipzen A."/>
            <person name="Salamov A."/>
            <person name="Henrissat B."/>
            <person name="Wiebenga A."/>
            <person name="De vries R.P."/>
            <person name="Grigoriev I.V."/>
            <person name="Mortensen U.H."/>
            <person name="Andersen M.R."/>
            <person name="Baker S.E."/>
        </authorList>
    </citation>
    <scope>NUCLEOTIDE SEQUENCE [LARGE SCALE GENOMIC DNA]</scope>
    <source>
        <strain evidence="17 18">CBS 101889</strain>
    </source>
</reference>
<keyword evidence="11 17" id="KW-0030">Aminoacyl-tRNA synthetase</keyword>
<dbReference type="PANTHER" id="PTHR10745">
    <property type="entry name" value="GLYCYL-TRNA SYNTHETASE/DNA POLYMERASE SUBUNIT GAMMA-2"/>
    <property type="match status" value="1"/>
</dbReference>
<evidence type="ECO:0000256" key="12">
    <source>
        <dbReference type="ARBA" id="ARBA00030057"/>
    </source>
</evidence>
<dbReference type="SUPFAM" id="SSF55681">
    <property type="entry name" value="Class II aaRS and biotin synthetases"/>
    <property type="match status" value="1"/>
</dbReference>
<dbReference type="EMBL" id="KZ824298">
    <property type="protein sequence ID" value="RAL10104.1"/>
    <property type="molecule type" value="Genomic_DNA"/>
</dbReference>
<name>A0A395HV46_ASPHC</name>
<dbReference type="Gene3D" id="3.30.930.10">
    <property type="entry name" value="Bira Bifunctional Protein, Domain 2"/>
    <property type="match status" value="1"/>
</dbReference>
<dbReference type="PRINTS" id="PR01043">
    <property type="entry name" value="TRNASYNTHGLY"/>
</dbReference>
<evidence type="ECO:0000256" key="15">
    <source>
        <dbReference type="SAM" id="MobiDB-lite"/>
    </source>
</evidence>
<keyword evidence="7" id="KW-0808">Transferase</keyword>
<comment type="subcellular location">
    <subcellularLocation>
        <location evidence="1">Cytoplasm</location>
    </subcellularLocation>
</comment>
<evidence type="ECO:0000256" key="4">
    <source>
        <dbReference type="ARBA" id="ARBA00012829"/>
    </source>
</evidence>
<dbReference type="NCBIfam" id="TIGR00389">
    <property type="entry name" value="glyS_dimeric"/>
    <property type="match status" value="1"/>
</dbReference>
<dbReference type="InterPro" id="IPR036621">
    <property type="entry name" value="Anticodon-bd_dom_sf"/>
</dbReference>
<keyword evidence="9" id="KW-0067">ATP-binding</keyword>
<dbReference type="Gene3D" id="3.30.40.230">
    <property type="match status" value="1"/>
</dbReference>
<dbReference type="Gene3D" id="3.40.50.800">
    <property type="entry name" value="Anticodon-binding domain"/>
    <property type="match status" value="1"/>
</dbReference>
<evidence type="ECO:0000256" key="9">
    <source>
        <dbReference type="ARBA" id="ARBA00022840"/>
    </source>
</evidence>
<dbReference type="EC" id="6.1.1.14" evidence="4"/>
<comment type="similarity">
    <text evidence="2">Belongs to the class-II aminoacyl-tRNA synthetase family.</text>
</comment>
<evidence type="ECO:0000256" key="14">
    <source>
        <dbReference type="ARBA" id="ARBA00058014"/>
    </source>
</evidence>
<evidence type="ECO:0000313" key="17">
    <source>
        <dbReference type="EMBL" id="RAL10104.1"/>
    </source>
</evidence>
<dbReference type="FunFam" id="3.30.930.10:FF:000010">
    <property type="entry name" value="Glycyl-tRNA synthetase 1"/>
    <property type="match status" value="1"/>
</dbReference>
<dbReference type="FunFam" id="3.30.720.200:FF:000001">
    <property type="entry name" value="Glycine--tRNA ligase 2"/>
    <property type="match status" value="1"/>
</dbReference>
<dbReference type="OrthoDB" id="57698at2759"/>
<dbReference type="RefSeq" id="XP_025549258.1">
    <property type="nucleotide sequence ID" value="XM_025696434.1"/>
</dbReference>
<keyword evidence="6" id="KW-0436">Ligase</keyword>
<dbReference type="Pfam" id="PF03129">
    <property type="entry name" value="HGTP_anticodon"/>
    <property type="match status" value="1"/>
</dbReference>
<dbReference type="AlphaFoldDB" id="A0A395HV46"/>
<dbReference type="InterPro" id="IPR004154">
    <property type="entry name" value="Anticodon-bd"/>
</dbReference>
<dbReference type="STRING" id="1450537.A0A395HV46"/>
<dbReference type="InterPro" id="IPR045864">
    <property type="entry name" value="aa-tRNA-synth_II/BPL/LPL"/>
</dbReference>
<proteinExistence type="inferred from homology"/>
<protein>
    <recommendedName>
        <fullName evidence="4">glycine--tRNA ligase</fullName>
        <ecNumber evidence="4">6.1.1.14</ecNumber>
    </recommendedName>
    <alternativeName>
        <fullName evidence="12">Diadenosine tetraphosphate synthetase</fullName>
    </alternativeName>
</protein>
<evidence type="ECO:0000256" key="6">
    <source>
        <dbReference type="ARBA" id="ARBA00022598"/>
    </source>
</evidence>
<evidence type="ECO:0000256" key="10">
    <source>
        <dbReference type="ARBA" id="ARBA00022917"/>
    </source>
</evidence>
<sequence length="656" mass="74165">MATINTKTGQVVDRSVLDSMLRRRLFYTPSFEIYGGVSGLYDYGPPGCAVLNNIVDLWRKHFVLEEDMLEVDCTMLTPHDILKTSGHVEKFADWMCKDPKTGEIFRADHLVEEVLESRLKGDKEARGQKVEVDEEKEAKKKRKSKQTKAVKLDDAVVKEYEEVLAQIDNFDGPALEKIITKYDIRNPTTDGNLLPPVAFNLMFQTSIGPSSNMPGFLRPETAQGQFLNFHKLLDFNQQSMPFASASIGKSFRNEISPRAGLLRVREFLMAEIEHFVDPEGGKKHSRFAEVKDVELSLLNRDVQLSGRTETEKMTIGKAVESGLVDNETLGYFLARIQLFLLKLGVDPSKLRFRQHMANEMAHYAADCWDAELQTSYGWIECVGCADRSAYDLTVHKNKTGAPLVVREPRAEPLKIEEWQIDLDKKKFGPRFKKDGKVVEAAIEALTQDFREKLSLDLAQKGKIEVPVEGVGAGSVELDSELIKIEKRTRVENVREYTPNVIEPSFGIGRILYSMMEHVYWSREGDEARGVLSFPPAIAPTKVLIVPLSTHASFTPLSQRLMMSLRRMGISNRVDDSSASIGKRYARNDELGTPFGITVDFQSVKDNTFTLRDRDSTKQVRASETEILQALKALVDGEETWEDIRKRLPEFTGQEVE</sequence>
<dbReference type="GeneID" id="37200723"/>
<evidence type="ECO:0000256" key="2">
    <source>
        <dbReference type="ARBA" id="ARBA00008226"/>
    </source>
</evidence>
<dbReference type="Gene3D" id="3.30.720.200">
    <property type="match status" value="1"/>
</dbReference>
<feature type="region of interest" description="Disordered" evidence="15">
    <location>
        <begin position="124"/>
        <end position="145"/>
    </location>
</feature>
<evidence type="ECO:0000256" key="1">
    <source>
        <dbReference type="ARBA" id="ARBA00004496"/>
    </source>
</evidence>
<keyword evidence="5" id="KW-0963">Cytoplasm</keyword>
<organism evidence="17 18">
    <name type="scientific">Aspergillus homomorphus (strain CBS 101889)</name>
    <dbReference type="NCBI Taxonomy" id="1450537"/>
    <lineage>
        <taxon>Eukaryota</taxon>
        <taxon>Fungi</taxon>
        <taxon>Dikarya</taxon>
        <taxon>Ascomycota</taxon>
        <taxon>Pezizomycotina</taxon>
        <taxon>Eurotiomycetes</taxon>
        <taxon>Eurotiomycetidae</taxon>
        <taxon>Eurotiales</taxon>
        <taxon>Aspergillaceae</taxon>
        <taxon>Aspergillus</taxon>
        <taxon>Aspergillus subgen. Circumdati</taxon>
    </lineage>
</organism>
<dbReference type="GO" id="GO:0004820">
    <property type="term" value="F:glycine-tRNA ligase activity"/>
    <property type="evidence" value="ECO:0007669"/>
    <property type="project" value="UniProtKB-EC"/>
</dbReference>
<dbReference type="InterPro" id="IPR006195">
    <property type="entry name" value="aa-tRNA-synth_II"/>
</dbReference>
<dbReference type="CDD" id="cd00774">
    <property type="entry name" value="GlyRS-like_core"/>
    <property type="match status" value="1"/>
</dbReference>
<keyword evidence="10" id="KW-0648">Protein biosynthesis</keyword>
<dbReference type="SUPFAM" id="SSF52954">
    <property type="entry name" value="Class II aaRS ABD-related"/>
    <property type="match status" value="1"/>
</dbReference>
<dbReference type="InterPro" id="IPR002314">
    <property type="entry name" value="aa-tRNA-synt_IIb"/>
</dbReference>
<evidence type="ECO:0000256" key="5">
    <source>
        <dbReference type="ARBA" id="ARBA00022490"/>
    </source>
</evidence>